<protein>
    <recommendedName>
        <fullName evidence="9">EF-hand domain-containing protein</fullName>
    </recommendedName>
</protein>
<proteinExistence type="inferred from homology"/>
<reference evidence="7" key="2">
    <citation type="submission" date="2024-10" db="UniProtKB">
        <authorList>
            <consortium name="EnsemblProtists"/>
        </authorList>
    </citation>
    <scope>IDENTIFICATION</scope>
</reference>
<dbReference type="KEGG" id="ehx:EMIHUDRAFT_245075"/>
<dbReference type="GO" id="GO:0016020">
    <property type="term" value="C:membrane"/>
    <property type="evidence" value="ECO:0007669"/>
    <property type="project" value="UniProtKB-SubCell"/>
</dbReference>
<accession>A0A0D3IZ04</accession>
<comment type="similarity">
    <text evidence="2">Belongs to the FUN14 family.</text>
</comment>
<evidence type="ECO:0008006" key="9">
    <source>
        <dbReference type="Google" id="ProtNLM"/>
    </source>
</evidence>
<dbReference type="RefSeq" id="XP_005768918.1">
    <property type="nucleotide sequence ID" value="XM_005768861.1"/>
</dbReference>
<evidence type="ECO:0000313" key="7">
    <source>
        <dbReference type="EnsemblProtists" id="EOD16489"/>
    </source>
</evidence>
<feature type="signal peptide" evidence="6">
    <location>
        <begin position="1"/>
        <end position="18"/>
    </location>
</feature>
<dbReference type="GeneID" id="17262637"/>
<name>A0A0D3IZ04_EMIH1</name>
<evidence type="ECO:0000256" key="2">
    <source>
        <dbReference type="ARBA" id="ARBA00009160"/>
    </source>
</evidence>
<dbReference type="EnsemblProtists" id="EOD16489">
    <property type="protein sequence ID" value="EOD16489"/>
    <property type="gene ID" value="EMIHUDRAFT_245075"/>
</dbReference>
<sequence length="158" mass="16578">MLTRTLLLLAASLTHGLALTPNQCPSSPLLRLRGGKAKPAPPPPSFKVKSNAAAASVGGLLGYCTGKAARSASNAAAVSVGACIALLGALNSRGYLTMNYTKMERDLMSLLDLNKDGEFDREDYDFLTKKFVRLLSDNGVGSATGFTAGFWKGFSTSD</sequence>
<evidence type="ECO:0000256" key="4">
    <source>
        <dbReference type="ARBA" id="ARBA00022989"/>
    </source>
</evidence>
<evidence type="ECO:0000256" key="1">
    <source>
        <dbReference type="ARBA" id="ARBA00004370"/>
    </source>
</evidence>
<keyword evidence="6" id="KW-0732">Signal</keyword>
<comment type="subcellular location">
    <subcellularLocation>
        <location evidence="1">Membrane</location>
    </subcellularLocation>
</comment>
<keyword evidence="3" id="KW-0812">Transmembrane</keyword>
<evidence type="ECO:0000256" key="3">
    <source>
        <dbReference type="ARBA" id="ARBA00022692"/>
    </source>
</evidence>
<dbReference type="AlphaFoldDB" id="A0A0D3IZ04"/>
<dbReference type="PANTHER" id="PTHR21346">
    <property type="entry name" value="FUN14 DOMAIN CONTAINING"/>
    <property type="match status" value="1"/>
</dbReference>
<dbReference type="Pfam" id="PF04930">
    <property type="entry name" value="FUN14"/>
    <property type="match status" value="1"/>
</dbReference>
<keyword evidence="8" id="KW-1185">Reference proteome</keyword>
<keyword evidence="5" id="KW-0472">Membrane</keyword>
<dbReference type="Proteomes" id="UP000013827">
    <property type="component" value="Unassembled WGS sequence"/>
</dbReference>
<dbReference type="PaxDb" id="2903-EOD16489"/>
<evidence type="ECO:0000313" key="8">
    <source>
        <dbReference type="Proteomes" id="UP000013827"/>
    </source>
</evidence>
<dbReference type="HOGENOM" id="CLU_1672536_0_0_1"/>
<keyword evidence="4" id="KW-1133">Transmembrane helix</keyword>
<reference evidence="8" key="1">
    <citation type="journal article" date="2013" name="Nature">
        <title>Pan genome of the phytoplankton Emiliania underpins its global distribution.</title>
        <authorList>
            <person name="Read B.A."/>
            <person name="Kegel J."/>
            <person name="Klute M.J."/>
            <person name="Kuo A."/>
            <person name="Lefebvre S.C."/>
            <person name="Maumus F."/>
            <person name="Mayer C."/>
            <person name="Miller J."/>
            <person name="Monier A."/>
            <person name="Salamov A."/>
            <person name="Young J."/>
            <person name="Aguilar M."/>
            <person name="Claverie J.M."/>
            <person name="Frickenhaus S."/>
            <person name="Gonzalez K."/>
            <person name="Herman E.K."/>
            <person name="Lin Y.C."/>
            <person name="Napier J."/>
            <person name="Ogata H."/>
            <person name="Sarno A.F."/>
            <person name="Shmutz J."/>
            <person name="Schroeder D."/>
            <person name="de Vargas C."/>
            <person name="Verret F."/>
            <person name="von Dassow P."/>
            <person name="Valentin K."/>
            <person name="Van de Peer Y."/>
            <person name="Wheeler G."/>
            <person name="Dacks J.B."/>
            <person name="Delwiche C.F."/>
            <person name="Dyhrman S.T."/>
            <person name="Glockner G."/>
            <person name="John U."/>
            <person name="Richards T."/>
            <person name="Worden A.Z."/>
            <person name="Zhang X."/>
            <person name="Grigoriev I.V."/>
            <person name="Allen A.E."/>
            <person name="Bidle K."/>
            <person name="Borodovsky M."/>
            <person name="Bowler C."/>
            <person name="Brownlee C."/>
            <person name="Cock J.M."/>
            <person name="Elias M."/>
            <person name="Gladyshev V.N."/>
            <person name="Groth M."/>
            <person name="Guda C."/>
            <person name="Hadaegh A."/>
            <person name="Iglesias-Rodriguez M.D."/>
            <person name="Jenkins J."/>
            <person name="Jones B.M."/>
            <person name="Lawson T."/>
            <person name="Leese F."/>
            <person name="Lindquist E."/>
            <person name="Lobanov A."/>
            <person name="Lomsadze A."/>
            <person name="Malik S.B."/>
            <person name="Marsh M.E."/>
            <person name="Mackinder L."/>
            <person name="Mock T."/>
            <person name="Mueller-Roeber B."/>
            <person name="Pagarete A."/>
            <person name="Parker M."/>
            <person name="Probert I."/>
            <person name="Quesneville H."/>
            <person name="Raines C."/>
            <person name="Rensing S.A."/>
            <person name="Riano-Pachon D.M."/>
            <person name="Richier S."/>
            <person name="Rokitta S."/>
            <person name="Shiraiwa Y."/>
            <person name="Soanes D.M."/>
            <person name="van der Giezen M."/>
            <person name="Wahlund T.M."/>
            <person name="Williams B."/>
            <person name="Wilson W."/>
            <person name="Wolfe G."/>
            <person name="Wurch L.L."/>
        </authorList>
    </citation>
    <scope>NUCLEOTIDE SEQUENCE</scope>
</reference>
<organism evidence="7 8">
    <name type="scientific">Emiliania huxleyi (strain CCMP1516)</name>
    <dbReference type="NCBI Taxonomy" id="280463"/>
    <lineage>
        <taxon>Eukaryota</taxon>
        <taxon>Haptista</taxon>
        <taxon>Haptophyta</taxon>
        <taxon>Prymnesiophyceae</taxon>
        <taxon>Isochrysidales</taxon>
        <taxon>Noelaerhabdaceae</taxon>
        <taxon>Emiliania</taxon>
    </lineage>
</organism>
<feature type="chain" id="PRO_5044213618" description="EF-hand domain-containing protein" evidence="6">
    <location>
        <begin position="19"/>
        <end position="158"/>
    </location>
</feature>
<evidence type="ECO:0000256" key="6">
    <source>
        <dbReference type="SAM" id="SignalP"/>
    </source>
</evidence>
<dbReference type="PANTHER" id="PTHR21346:SF10">
    <property type="entry name" value="TRANSMEMBRANE PROTEIN"/>
    <property type="match status" value="1"/>
</dbReference>
<dbReference type="InterPro" id="IPR007014">
    <property type="entry name" value="FUN14"/>
</dbReference>
<evidence type="ECO:0000256" key="5">
    <source>
        <dbReference type="ARBA" id="ARBA00023136"/>
    </source>
</evidence>